<feature type="transmembrane region" description="Helical" evidence="1">
    <location>
        <begin position="12"/>
        <end position="35"/>
    </location>
</feature>
<proteinExistence type="predicted"/>
<dbReference type="PANTHER" id="PTHR30441">
    <property type="entry name" value="DUF748 DOMAIN-CONTAINING PROTEIN"/>
    <property type="match status" value="1"/>
</dbReference>
<dbReference type="InterPro" id="IPR007844">
    <property type="entry name" value="AsmA"/>
</dbReference>
<sequence length="993" mass="110773">MSKNLKRALKITFISMLSLIVIVLSAIAVAVNFVFTPEKLTPVVNQIANRTLNAQVEIGSVELTFFSSFPDFELKISDGRLVSKVFKDTLWQKSDTLLQFKKCAVSVNPLLYFQNNRVELRKFVFDDATIYAFIDSVGNPNWNIMRADTSAVQQNADTVSSGFNSSININRVKFKDVSLIFDDRSTQMYSRIDSLNLDLKAFLSEDIADLRMKTSCKNILFWQDGELLANRIAFEFDTDLSLNRKTLFCNIERSSVNLNGISFDVGGSLHRDTIAKIIDVDLSYKLKTPDVATVLNMLPASVIKKSAVTAAGDVELSGSLKGAYGDKQVPVLTMLMKIQQASAHYKGMPYGIDNLTADLSCYLDVMKKKPSYLNMKIFRFQGAETDVLADGRIDDLMGDPLITFNTHAKVNFSALAKTFPLQDGVEMGGKVSADLKFKGRLSAVKEKDLGRLQIKGNVAIENVLFKDSNKDFNFKGNAKLGFIGDSSLAVGAKIYDLILKSRMGSAQVKQMSASVSTPVTEIDTTKVIPLDCKFALEEAKVIIGDTIRAYSQKTEASVGVRPSKMNVKKPVFDLYLRTDSLFMKANETRIGMDLAGFKISTFQGRDSLWHPKGSIGFNRLFFSTPEFGLPIRMQKTEVAFERNTVALRQAKVRIGHSDITATGSVSNLSKAIMKNELLTARLKVVSKRINCNQLIEALSGLENMDENAVETDTISSVSTDKARLFIVPKNVDLEFETNIGRVRYNHMIFENVRGKVQIKDQMINLENLSMRALGAVMRTSLLYKGDSSIDGYAGFNFDIYKINIGKLVTFIPELDTIVPMLRSFKGLVNFNIAAESRLDSLMNIRIPSLRAAVHIKGDSLVLLDGDTFRRLAKILMFKNKKENMFDSISVNITVDNGAVKVYPFVVEIDRYRAAVGGTQNLDMSFNYHVSILKSPLPFKAGVDLYGNLDKVKFRITRAKYKNMVSPVQIRQIDSTRINMGKVITSHFKRLVNN</sequence>
<gene>
    <name evidence="3" type="ORF">DDY73_04175</name>
</gene>
<dbReference type="InterPro" id="IPR052894">
    <property type="entry name" value="AsmA-related"/>
</dbReference>
<keyword evidence="1" id="KW-0472">Membrane</keyword>
<evidence type="ECO:0000313" key="4">
    <source>
        <dbReference type="Proteomes" id="UP000262954"/>
    </source>
</evidence>
<dbReference type="AlphaFoldDB" id="A0A354M0Y9"/>
<evidence type="ECO:0000313" key="3">
    <source>
        <dbReference type="EMBL" id="HBJ08178.1"/>
    </source>
</evidence>
<dbReference type="Pfam" id="PF05170">
    <property type="entry name" value="AsmA"/>
    <property type="match status" value="1"/>
</dbReference>
<keyword evidence="1" id="KW-1133">Transmembrane helix</keyword>
<dbReference type="GO" id="GO:0005886">
    <property type="term" value="C:plasma membrane"/>
    <property type="evidence" value="ECO:0007669"/>
    <property type="project" value="TreeGrafter"/>
</dbReference>
<accession>A0A354M0Y9</accession>
<dbReference type="RefSeq" id="WP_270738441.1">
    <property type="nucleotide sequence ID" value="NZ_DBFMWK010000060.1"/>
</dbReference>
<reference evidence="3 4" key="1">
    <citation type="journal article" date="2018" name="Nat. Biotechnol.">
        <title>A standardized bacterial taxonomy based on genome phylogeny substantially revises the tree of life.</title>
        <authorList>
            <person name="Parks D.H."/>
            <person name="Chuvochina M."/>
            <person name="Waite D.W."/>
            <person name="Rinke C."/>
            <person name="Skarshewski A."/>
            <person name="Chaumeil P.A."/>
            <person name="Hugenholtz P."/>
        </authorList>
    </citation>
    <scope>NUCLEOTIDE SEQUENCE [LARGE SCALE GENOMIC DNA]</scope>
    <source>
        <strain evidence="3">UBA11482</strain>
    </source>
</reference>
<comment type="caution">
    <text evidence="3">The sequence shown here is derived from an EMBL/GenBank/DDBJ whole genome shotgun (WGS) entry which is preliminary data.</text>
</comment>
<dbReference type="PANTHER" id="PTHR30441:SF8">
    <property type="entry name" value="DUF748 DOMAIN-CONTAINING PROTEIN"/>
    <property type="match status" value="1"/>
</dbReference>
<name>A0A354M0Y9_9BACT</name>
<feature type="domain" description="AsmA" evidence="2">
    <location>
        <begin position="6"/>
        <end position="200"/>
    </location>
</feature>
<evidence type="ECO:0000256" key="1">
    <source>
        <dbReference type="SAM" id="Phobius"/>
    </source>
</evidence>
<dbReference type="GO" id="GO:0090313">
    <property type="term" value="P:regulation of protein targeting to membrane"/>
    <property type="evidence" value="ECO:0007669"/>
    <property type="project" value="TreeGrafter"/>
</dbReference>
<dbReference type="Proteomes" id="UP000262954">
    <property type="component" value="Unassembled WGS sequence"/>
</dbReference>
<dbReference type="EMBL" id="DNWC01000055">
    <property type="protein sequence ID" value="HBJ08178.1"/>
    <property type="molecule type" value="Genomic_DNA"/>
</dbReference>
<evidence type="ECO:0000259" key="2">
    <source>
        <dbReference type="Pfam" id="PF05170"/>
    </source>
</evidence>
<protein>
    <recommendedName>
        <fullName evidence="2">AsmA domain-containing protein</fullName>
    </recommendedName>
</protein>
<keyword evidence="1" id="KW-0812">Transmembrane</keyword>
<organism evidence="3 4">
    <name type="scientific">Coprobacter fastidiosus</name>
    <dbReference type="NCBI Taxonomy" id="1099853"/>
    <lineage>
        <taxon>Bacteria</taxon>
        <taxon>Pseudomonadati</taxon>
        <taxon>Bacteroidota</taxon>
        <taxon>Bacteroidia</taxon>
        <taxon>Bacteroidales</taxon>
        <taxon>Barnesiellaceae</taxon>
        <taxon>Coprobacter</taxon>
    </lineage>
</organism>